<dbReference type="AlphaFoldDB" id="A0A2X1AAU0"/>
<dbReference type="Gene3D" id="2.20.28.160">
    <property type="match status" value="1"/>
</dbReference>
<organism evidence="2 3">
    <name type="scientific">Lysinibacillus capsici</name>
    <dbReference type="NCBI Taxonomy" id="2115968"/>
    <lineage>
        <taxon>Bacteria</taxon>
        <taxon>Bacillati</taxon>
        <taxon>Bacillota</taxon>
        <taxon>Bacilli</taxon>
        <taxon>Bacillales</taxon>
        <taxon>Bacillaceae</taxon>
        <taxon>Lysinibacillus</taxon>
    </lineage>
</organism>
<proteinExistence type="predicted"/>
<reference evidence="2 3" key="1">
    <citation type="submission" date="2018-06" db="EMBL/GenBank/DDBJ databases">
        <authorList>
            <consortium name="Pathogen Informatics"/>
            <person name="Doyle S."/>
        </authorList>
    </citation>
    <scope>NUCLEOTIDE SEQUENCE [LARGE SCALE GENOMIC DNA]</scope>
    <source>
        <strain evidence="2 3">NCTC7582</strain>
    </source>
</reference>
<gene>
    <name evidence="2" type="ORF">NCTC7582_05184</name>
</gene>
<dbReference type="RefSeq" id="WP_112118895.1">
    <property type="nucleotide sequence ID" value="NZ_JARTHO010000005.1"/>
</dbReference>
<evidence type="ECO:0000313" key="2">
    <source>
        <dbReference type="EMBL" id="SPU40640.1"/>
    </source>
</evidence>
<dbReference type="Proteomes" id="UP000251431">
    <property type="component" value="Unassembled WGS sequence"/>
</dbReference>
<protein>
    <recommendedName>
        <fullName evidence="1">DPH-type MB domain-containing protein</fullName>
    </recommendedName>
</protein>
<name>A0A2X1AAU0_9BACI</name>
<dbReference type="PROSITE" id="PS51074">
    <property type="entry name" value="DPH_MB"/>
    <property type="match status" value="1"/>
</dbReference>
<dbReference type="EMBL" id="UAQE01000007">
    <property type="protein sequence ID" value="SPU40640.1"/>
    <property type="molecule type" value="Genomic_DNA"/>
</dbReference>
<accession>A0A2X1AAU0</accession>
<dbReference type="InterPro" id="IPR007872">
    <property type="entry name" value="DPH_MB_dom"/>
</dbReference>
<sequence>MEYYTSISKSSDEDNCVSFNCPHCNERFKLEMNEFEEFEGDIIYCPSCGLNDEINAFYSDDLREAAEIEAMNLLKDQINGMFKGLSKRSSKNVRIKTKPLKKDSSPTLYEKDDLELFKTNCCDRVIKMNPISYSIKPYCPYCGGIS</sequence>
<feature type="domain" description="DPH-type MB" evidence="1">
    <location>
        <begin position="1"/>
        <end position="57"/>
    </location>
</feature>
<evidence type="ECO:0000313" key="3">
    <source>
        <dbReference type="Proteomes" id="UP000251431"/>
    </source>
</evidence>
<evidence type="ECO:0000259" key="1">
    <source>
        <dbReference type="PROSITE" id="PS51074"/>
    </source>
</evidence>